<keyword evidence="1" id="KW-0407">Ion channel</keyword>
<name>A0A396HIN4_MEDTR</name>
<keyword evidence="1" id="KW-0406">Ion transport</keyword>
<organism evidence="3">
    <name type="scientific">Medicago truncatula</name>
    <name type="common">Barrel medic</name>
    <name type="synonym">Medicago tribuloides</name>
    <dbReference type="NCBI Taxonomy" id="3880"/>
    <lineage>
        <taxon>Eukaryota</taxon>
        <taxon>Viridiplantae</taxon>
        <taxon>Streptophyta</taxon>
        <taxon>Embryophyta</taxon>
        <taxon>Tracheophyta</taxon>
        <taxon>Spermatophyta</taxon>
        <taxon>Magnoliopsida</taxon>
        <taxon>eudicotyledons</taxon>
        <taxon>Gunneridae</taxon>
        <taxon>Pentapetalae</taxon>
        <taxon>rosids</taxon>
        <taxon>fabids</taxon>
        <taxon>Fabales</taxon>
        <taxon>Fabaceae</taxon>
        <taxon>Papilionoideae</taxon>
        <taxon>50 kb inversion clade</taxon>
        <taxon>NPAAA clade</taxon>
        <taxon>Hologalegina</taxon>
        <taxon>IRL clade</taxon>
        <taxon>Trifolieae</taxon>
        <taxon>Medicago</taxon>
    </lineage>
</organism>
<dbReference type="SUPFAM" id="SSF81324">
    <property type="entry name" value="Voltage-gated potassium channels"/>
    <property type="match status" value="1"/>
</dbReference>
<keyword evidence="2" id="KW-0812">Transmembrane</keyword>
<sequence>MAGNQAPSYFVWEVLFTMCIMALGLLLLALLIGNIQGFFQSLGMRLEMICRGRDVEQWMRGRRLPEDLKRFVIF</sequence>
<keyword evidence="1" id="KW-0813">Transport</keyword>
<dbReference type="EMBL" id="PSQE01000006">
    <property type="protein sequence ID" value="RHN52463.1"/>
    <property type="molecule type" value="Genomic_DNA"/>
</dbReference>
<comment type="caution">
    <text evidence="3">The sequence shown here is derived from an EMBL/GenBank/DDBJ whole genome shotgun (WGS) entry which is preliminary data.</text>
</comment>
<dbReference type="Proteomes" id="UP000265566">
    <property type="component" value="Chromosome 6"/>
</dbReference>
<keyword evidence="2" id="KW-1133">Transmembrane helix</keyword>
<keyword evidence="2" id="KW-0472">Membrane</keyword>
<reference evidence="3" key="1">
    <citation type="journal article" date="2018" name="Nat. Plants">
        <title>Whole-genome landscape of Medicago truncatula symbiotic genes.</title>
        <authorList>
            <person name="Pecrix Y."/>
            <person name="Gamas P."/>
            <person name="Carrere S."/>
        </authorList>
    </citation>
    <scope>NUCLEOTIDE SEQUENCE</scope>
    <source>
        <tissue evidence="3">Leaves</tissue>
    </source>
</reference>
<dbReference type="PANTHER" id="PTHR45651">
    <property type="entry name" value="CYCLIC NUCLEOTIDE-GATED ION CHANNEL 15-RELATED-RELATED"/>
    <property type="match status" value="1"/>
</dbReference>
<dbReference type="GO" id="GO:0034220">
    <property type="term" value="P:monoatomic ion transmembrane transport"/>
    <property type="evidence" value="ECO:0007669"/>
    <property type="project" value="UniProtKB-KW"/>
</dbReference>
<accession>A0A396HIN4</accession>
<dbReference type="Gramene" id="rna37146">
    <property type="protein sequence ID" value="RHN52463.1"/>
    <property type="gene ID" value="gene37146"/>
</dbReference>
<protein>
    <recommendedName>
        <fullName evidence="4">Transmembrane protein</fullName>
    </recommendedName>
</protein>
<evidence type="ECO:0000256" key="2">
    <source>
        <dbReference type="SAM" id="Phobius"/>
    </source>
</evidence>
<feature type="transmembrane region" description="Helical" evidence="2">
    <location>
        <begin position="14"/>
        <end position="35"/>
    </location>
</feature>
<gene>
    <name evidence="3" type="ORF">MtrunA17_Chr6g0480831</name>
</gene>
<evidence type="ECO:0000256" key="1">
    <source>
        <dbReference type="ARBA" id="ARBA00023303"/>
    </source>
</evidence>
<evidence type="ECO:0000313" key="3">
    <source>
        <dbReference type="EMBL" id="RHN52463.1"/>
    </source>
</evidence>
<dbReference type="PANTHER" id="PTHR45651:SF38">
    <property type="entry name" value="CYCLIC NUCLEOTIDE-GATED CATION CHANNEL PROTEIN"/>
    <property type="match status" value="1"/>
</dbReference>
<dbReference type="GO" id="GO:0016020">
    <property type="term" value="C:membrane"/>
    <property type="evidence" value="ECO:0007669"/>
    <property type="project" value="UniProtKB-SubCell"/>
</dbReference>
<proteinExistence type="predicted"/>
<dbReference type="AlphaFoldDB" id="A0A396HIN4"/>
<evidence type="ECO:0008006" key="4">
    <source>
        <dbReference type="Google" id="ProtNLM"/>
    </source>
</evidence>